<dbReference type="Pfam" id="PF07947">
    <property type="entry name" value="YhhN"/>
    <property type="match status" value="1"/>
</dbReference>
<feature type="region of interest" description="Disordered" evidence="6">
    <location>
        <begin position="205"/>
        <end position="224"/>
    </location>
</feature>
<dbReference type="GO" id="GO:0016787">
    <property type="term" value="F:hydrolase activity"/>
    <property type="evidence" value="ECO:0007669"/>
    <property type="project" value="TreeGrafter"/>
</dbReference>
<feature type="transmembrane region" description="Helical" evidence="7">
    <location>
        <begin position="71"/>
        <end position="91"/>
    </location>
</feature>
<dbReference type="EMBL" id="CP003219">
    <property type="protein sequence ID" value="AEW93389.1"/>
    <property type="molecule type" value="Genomic_DNA"/>
</dbReference>
<evidence type="ECO:0000313" key="9">
    <source>
        <dbReference type="EMBL" id="AEW93389.1"/>
    </source>
</evidence>
<comment type="similarity">
    <text evidence="2">Belongs to the TMEM86 family.</text>
</comment>
<dbReference type="PANTHER" id="PTHR31885:SF6">
    <property type="entry name" value="GH04784P"/>
    <property type="match status" value="1"/>
</dbReference>
<sequence length="224" mass="22665">MLLLFLALAAVHLAGLAAAPAGTAVAHATKPALALALAGYTAARRGPWTLVVALLCGCAGDTLLQLDGDTAFLAGMGCFAAGHIAYLVLFTRMGGFSRARRRTYVLAACYAAVWAVSALVLGADVGALRAPLTGYGLLLAAMALGAAGPGPRTGTGGALFVLSDGLIATGLAHWPRLPGHQFWIMLTYLAAQYLLTTGVLDAAATPPRGRPAARSTASSPPSAR</sequence>
<evidence type="ECO:0000313" key="10">
    <source>
        <dbReference type="Proteomes" id="UP000007842"/>
    </source>
</evidence>
<dbReference type="AlphaFoldDB" id="G8WNR6"/>
<dbReference type="GO" id="GO:0016020">
    <property type="term" value="C:membrane"/>
    <property type="evidence" value="ECO:0007669"/>
    <property type="project" value="UniProtKB-SubCell"/>
</dbReference>
<feature type="transmembrane region" description="Helical" evidence="7">
    <location>
        <begin position="103"/>
        <end position="122"/>
    </location>
</feature>
<proteinExistence type="inferred from homology"/>
<evidence type="ECO:0000256" key="5">
    <source>
        <dbReference type="ARBA" id="ARBA00023136"/>
    </source>
</evidence>
<evidence type="ECO:0008006" key="11">
    <source>
        <dbReference type="Google" id="ProtNLM"/>
    </source>
</evidence>
<dbReference type="HOGENOM" id="CLU_079086_5_1_11"/>
<gene>
    <name evidence="9" type="ordered locus">SCATT_10180</name>
</gene>
<keyword evidence="10" id="KW-1185">Reference proteome</keyword>
<evidence type="ECO:0000256" key="7">
    <source>
        <dbReference type="SAM" id="Phobius"/>
    </source>
</evidence>
<evidence type="ECO:0000256" key="6">
    <source>
        <dbReference type="SAM" id="MobiDB-lite"/>
    </source>
</evidence>
<accession>G8WNR6</accession>
<dbReference type="eggNOG" id="COG3714">
    <property type="taxonomic scope" value="Bacteria"/>
</dbReference>
<evidence type="ECO:0000256" key="2">
    <source>
        <dbReference type="ARBA" id="ARBA00007375"/>
    </source>
</evidence>
<keyword evidence="5 7" id="KW-0472">Membrane</keyword>
<feature type="transmembrane region" description="Helical" evidence="7">
    <location>
        <begin position="182"/>
        <end position="204"/>
    </location>
</feature>
<keyword evidence="3 7" id="KW-0812">Transmembrane</keyword>
<keyword evidence="8" id="KW-0732">Signal</keyword>
<name>G8WNR6_STREN</name>
<feature type="transmembrane region" description="Helical" evidence="7">
    <location>
        <begin position="158"/>
        <end position="176"/>
    </location>
</feature>
<feature type="chain" id="PRO_5038782937" description="Lysoplasmalogenase" evidence="8">
    <location>
        <begin position="18"/>
        <end position="224"/>
    </location>
</feature>
<dbReference type="PANTHER" id="PTHR31885">
    <property type="entry name" value="GH04784P"/>
    <property type="match status" value="1"/>
</dbReference>
<protein>
    <recommendedName>
        <fullName evidence="11">Lysoplasmalogenase</fullName>
    </recommendedName>
</protein>
<feature type="transmembrane region" description="Helical" evidence="7">
    <location>
        <begin position="128"/>
        <end position="146"/>
    </location>
</feature>
<dbReference type="KEGG" id="scy:SCATT_10180"/>
<evidence type="ECO:0000256" key="8">
    <source>
        <dbReference type="SAM" id="SignalP"/>
    </source>
</evidence>
<feature type="signal peptide" evidence="8">
    <location>
        <begin position="1"/>
        <end position="17"/>
    </location>
</feature>
<organism evidence="9 10">
    <name type="scientific">Streptantibioticus cattleyicolor (strain ATCC 35852 / DSM 46488 / JCM 4925 / NBRC 14057 / NRRL 8057)</name>
    <name type="common">Streptomyces cattleya</name>
    <dbReference type="NCBI Taxonomy" id="1003195"/>
    <lineage>
        <taxon>Bacteria</taxon>
        <taxon>Bacillati</taxon>
        <taxon>Actinomycetota</taxon>
        <taxon>Actinomycetes</taxon>
        <taxon>Kitasatosporales</taxon>
        <taxon>Streptomycetaceae</taxon>
        <taxon>Streptantibioticus</taxon>
    </lineage>
</organism>
<dbReference type="Proteomes" id="UP000007842">
    <property type="component" value="Chromosome"/>
</dbReference>
<dbReference type="PATRIC" id="fig|1003195.29.peg.1029"/>
<evidence type="ECO:0000256" key="4">
    <source>
        <dbReference type="ARBA" id="ARBA00022989"/>
    </source>
</evidence>
<reference evidence="10" key="1">
    <citation type="submission" date="2011-12" db="EMBL/GenBank/DDBJ databases">
        <title>Complete genome sequence of Streptomyces cattleya strain DSM 46488.</title>
        <authorList>
            <person name="Ou H.-Y."/>
            <person name="Li P."/>
            <person name="Zhao C."/>
            <person name="O'Hagan D."/>
            <person name="Deng Z."/>
        </authorList>
    </citation>
    <scope>NUCLEOTIDE SEQUENCE [LARGE SCALE GENOMIC DNA]</scope>
    <source>
        <strain evidence="10">ATCC 35852 / DSM 46488 / JCM 4925 / NBRC 14057 / NRRL 8057</strain>
    </source>
</reference>
<keyword evidence="4 7" id="KW-1133">Transmembrane helix</keyword>
<dbReference type="STRING" id="1003195.SCATT_10180"/>
<dbReference type="InterPro" id="IPR012506">
    <property type="entry name" value="TMEM86B-like"/>
</dbReference>
<evidence type="ECO:0000256" key="3">
    <source>
        <dbReference type="ARBA" id="ARBA00022692"/>
    </source>
</evidence>
<evidence type="ECO:0000256" key="1">
    <source>
        <dbReference type="ARBA" id="ARBA00004141"/>
    </source>
</evidence>
<comment type="subcellular location">
    <subcellularLocation>
        <location evidence="1">Membrane</location>
        <topology evidence="1">Multi-pass membrane protein</topology>
    </subcellularLocation>
</comment>